<organism evidence="7 8">
    <name type="scientific">Zymoseptoria brevis</name>
    <dbReference type="NCBI Taxonomy" id="1047168"/>
    <lineage>
        <taxon>Eukaryota</taxon>
        <taxon>Fungi</taxon>
        <taxon>Dikarya</taxon>
        <taxon>Ascomycota</taxon>
        <taxon>Pezizomycotina</taxon>
        <taxon>Dothideomycetes</taxon>
        <taxon>Dothideomycetidae</taxon>
        <taxon>Mycosphaerellales</taxon>
        <taxon>Mycosphaerellaceae</taxon>
        <taxon>Zymoseptoria</taxon>
    </lineage>
</organism>
<evidence type="ECO:0000256" key="2">
    <source>
        <dbReference type="ARBA" id="ARBA00022448"/>
    </source>
</evidence>
<comment type="subcellular location">
    <subcellularLocation>
        <location evidence="1">Membrane</location>
        <topology evidence="1">Multi-pass membrane protein</topology>
    </subcellularLocation>
</comment>
<keyword evidence="2" id="KW-0813">Transport</keyword>
<dbReference type="AlphaFoldDB" id="A0A0F4GHM2"/>
<evidence type="ECO:0000256" key="6">
    <source>
        <dbReference type="SAM" id="Phobius"/>
    </source>
</evidence>
<dbReference type="PANTHER" id="PTHR43791">
    <property type="entry name" value="PERMEASE-RELATED"/>
    <property type="match status" value="1"/>
</dbReference>
<keyword evidence="5 6" id="KW-0472">Membrane</keyword>
<keyword evidence="8" id="KW-1185">Reference proteome</keyword>
<feature type="transmembrane region" description="Helical" evidence="6">
    <location>
        <begin position="27"/>
        <end position="45"/>
    </location>
</feature>
<dbReference type="Gene3D" id="1.20.1250.20">
    <property type="entry name" value="MFS general substrate transporter like domains"/>
    <property type="match status" value="1"/>
</dbReference>
<feature type="transmembrane region" description="Helical" evidence="6">
    <location>
        <begin position="57"/>
        <end position="76"/>
    </location>
</feature>
<evidence type="ECO:0000313" key="7">
    <source>
        <dbReference type="EMBL" id="KJX95695.1"/>
    </source>
</evidence>
<dbReference type="PANTHER" id="PTHR43791:SF35">
    <property type="entry name" value="MAJOR FACILITATOR SUPERFAMILY (MFS) PROFILE DOMAIN-CONTAINING PROTEIN"/>
    <property type="match status" value="1"/>
</dbReference>
<feature type="non-terminal residue" evidence="7">
    <location>
        <position position="1"/>
    </location>
</feature>
<evidence type="ECO:0000256" key="3">
    <source>
        <dbReference type="ARBA" id="ARBA00022692"/>
    </source>
</evidence>
<dbReference type="InterPro" id="IPR036259">
    <property type="entry name" value="MFS_trans_sf"/>
</dbReference>
<sequence length="116" mass="12776">SPIFYLGFICGSYPAVVLAQRFPIERVIAGIVALWGICLLLTIACTDYRGLYAERSFLGFLEAGVSPTFMMVVGGWYKKTEQAFRMGIWYSAVGYVTIISPLINYGLDTITAELAS</sequence>
<feature type="transmembrane region" description="Helical" evidence="6">
    <location>
        <begin position="88"/>
        <end position="107"/>
    </location>
</feature>
<evidence type="ECO:0008006" key="9">
    <source>
        <dbReference type="Google" id="ProtNLM"/>
    </source>
</evidence>
<dbReference type="SUPFAM" id="SSF103473">
    <property type="entry name" value="MFS general substrate transporter"/>
    <property type="match status" value="1"/>
</dbReference>
<keyword evidence="3 6" id="KW-0812">Transmembrane</keyword>
<evidence type="ECO:0000313" key="8">
    <source>
        <dbReference type="Proteomes" id="UP000033647"/>
    </source>
</evidence>
<reference evidence="7 8" key="1">
    <citation type="submission" date="2015-03" db="EMBL/GenBank/DDBJ databases">
        <title>RNA-seq based gene annotation and comparative genomics of four Zymoseptoria species reveal species-specific pathogenicity related genes and transposable element activity.</title>
        <authorList>
            <person name="Grandaubert J."/>
            <person name="Bhattacharyya A."/>
            <person name="Stukenbrock E.H."/>
        </authorList>
    </citation>
    <scope>NUCLEOTIDE SEQUENCE [LARGE SCALE GENOMIC DNA]</scope>
    <source>
        <strain evidence="7 8">Zb18110</strain>
    </source>
</reference>
<dbReference type="InterPro" id="IPR011701">
    <property type="entry name" value="MFS"/>
</dbReference>
<evidence type="ECO:0000256" key="4">
    <source>
        <dbReference type="ARBA" id="ARBA00022989"/>
    </source>
</evidence>
<name>A0A0F4GHM2_9PEZI</name>
<dbReference type="Pfam" id="PF07690">
    <property type="entry name" value="MFS_1"/>
    <property type="match status" value="1"/>
</dbReference>
<dbReference type="Proteomes" id="UP000033647">
    <property type="component" value="Unassembled WGS sequence"/>
</dbReference>
<evidence type="ECO:0000256" key="1">
    <source>
        <dbReference type="ARBA" id="ARBA00004141"/>
    </source>
</evidence>
<protein>
    <recommendedName>
        <fullName evidence="9">Major facilitator superfamily (MFS) profile domain-containing protein</fullName>
    </recommendedName>
</protein>
<comment type="caution">
    <text evidence="7">The sequence shown here is derived from an EMBL/GenBank/DDBJ whole genome shotgun (WGS) entry which is preliminary data.</text>
</comment>
<dbReference type="GO" id="GO:0016020">
    <property type="term" value="C:membrane"/>
    <property type="evidence" value="ECO:0007669"/>
    <property type="project" value="UniProtKB-SubCell"/>
</dbReference>
<dbReference type="EMBL" id="LAFY01001562">
    <property type="protein sequence ID" value="KJX95695.1"/>
    <property type="molecule type" value="Genomic_DNA"/>
</dbReference>
<dbReference type="OrthoDB" id="6730379at2759"/>
<gene>
    <name evidence="7" type="ORF">TI39_contig1579g00001</name>
</gene>
<keyword evidence="4 6" id="KW-1133">Transmembrane helix</keyword>
<dbReference type="GO" id="GO:0022857">
    <property type="term" value="F:transmembrane transporter activity"/>
    <property type="evidence" value="ECO:0007669"/>
    <property type="project" value="InterPro"/>
</dbReference>
<accession>A0A0F4GHM2</accession>
<proteinExistence type="predicted"/>
<evidence type="ECO:0000256" key="5">
    <source>
        <dbReference type="ARBA" id="ARBA00023136"/>
    </source>
</evidence>